<evidence type="ECO:0000256" key="1">
    <source>
        <dbReference type="ARBA" id="ARBA00001974"/>
    </source>
</evidence>
<proteinExistence type="predicted"/>
<dbReference type="InterPro" id="IPR045170">
    <property type="entry name" value="MTOX"/>
</dbReference>
<evidence type="ECO:0000313" key="7">
    <source>
        <dbReference type="Proteomes" id="UP000319746"/>
    </source>
</evidence>
<evidence type="ECO:0000259" key="5">
    <source>
        <dbReference type="Pfam" id="PF01266"/>
    </source>
</evidence>
<dbReference type="GO" id="GO:0050660">
    <property type="term" value="F:flavin adenine dinucleotide binding"/>
    <property type="evidence" value="ECO:0007669"/>
    <property type="project" value="InterPro"/>
</dbReference>
<keyword evidence="3" id="KW-0274">FAD</keyword>
<keyword evidence="7" id="KW-1185">Reference proteome</keyword>
<dbReference type="Gene3D" id="3.50.50.60">
    <property type="entry name" value="FAD/NAD(P)-binding domain"/>
    <property type="match status" value="1"/>
</dbReference>
<dbReference type="Pfam" id="PF01266">
    <property type="entry name" value="DAO"/>
    <property type="match status" value="1"/>
</dbReference>
<evidence type="ECO:0000256" key="4">
    <source>
        <dbReference type="ARBA" id="ARBA00023002"/>
    </source>
</evidence>
<dbReference type="EMBL" id="VFOU01000001">
    <property type="protein sequence ID" value="TQL74496.1"/>
    <property type="molecule type" value="Genomic_DNA"/>
</dbReference>
<gene>
    <name evidence="6" type="ORF">FB556_0961</name>
</gene>
<evidence type="ECO:0000256" key="3">
    <source>
        <dbReference type="ARBA" id="ARBA00022827"/>
    </source>
</evidence>
<dbReference type="PANTHER" id="PTHR10961">
    <property type="entry name" value="PEROXISOMAL SARCOSINE OXIDASE"/>
    <property type="match status" value="1"/>
</dbReference>
<sequence>MCDDEKFSKRCDVAVEHADVIVIGAGSVGSMTLWQLSQQQPDLKIVGIDAHDRVNLRSSYAGESRLFRTAVKEGPVFNDHVDASIELWRALEAATDRQILHQCGALSVGPADFEPMRTTREVVERYDLPHEMLTAAELHSRFPQFSPDPNDVGILDLLGGALRPEVAVTAAHMAAEEHGARLYFNTRVTQLRSTTDGVEVETSAGTFQAPRIIVTAGSWTTQLLPQLRSYVEVRRIGLTWAMPRHIEQFQPDVFPVFMRDRVEADGSVTHWFGAPSLDGYSIKIGVYPEPWTTTLSPEDRPADYTPEQLAHVGEMVTQCIPDLIGSPVRHSAHHDSFASNQIPIFDRLATDSRILYATGMHGNAFKFAPSYGKMLAEIAGDGTSSLWRAEFRLAAHEEL</sequence>
<dbReference type="SUPFAM" id="SSF54373">
    <property type="entry name" value="FAD-linked reductases, C-terminal domain"/>
    <property type="match status" value="1"/>
</dbReference>
<dbReference type="Proteomes" id="UP000319746">
    <property type="component" value="Unassembled WGS sequence"/>
</dbReference>
<dbReference type="Gene3D" id="3.30.9.10">
    <property type="entry name" value="D-Amino Acid Oxidase, subunit A, domain 2"/>
    <property type="match status" value="1"/>
</dbReference>
<dbReference type="InterPro" id="IPR006076">
    <property type="entry name" value="FAD-dep_OxRdtase"/>
</dbReference>
<keyword evidence="4" id="KW-0560">Oxidoreductase</keyword>
<dbReference type="AlphaFoldDB" id="A0A543APM0"/>
<name>A0A543APM0_9MICC</name>
<comment type="caution">
    <text evidence="6">The sequence shown here is derived from an EMBL/GenBank/DDBJ whole genome shotgun (WGS) entry which is preliminary data.</text>
</comment>
<accession>A0A543APM0</accession>
<dbReference type="SUPFAM" id="SSF51905">
    <property type="entry name" value="FAD/NAD(P)-binding domain"/>
    <property type="match status" value="1"/>
</dbReference>
<feature type="domain" description="FAD dependent oxidoreductase" evidence="5">
    <location>
        <begin position="19"/>
        <end position="377"/>
    </location>
</feature>
<dbReference type="InterPro" id="IPR036188">
    <property type="entry name" value="FAD/NAD-bd_sf"/>
</dbReference>
<protein>
    <submittedName>
        <fullName evidence="6">Glycine/D-amino acid oxidase-like deaminating enzyme</fullName>
    </submittedName>
</protein>
<comment type="cofactor">
    <cofactor evidence="1">
        <name>FAD</name>
        <dbReference type="ChEBI" id="CHEBI:57692"/>
    </cofactor>
</comment>
<dbReference type="PANTHER" id="PTHR10961:SF7">
    <property type="entry name" value="FAD DEPENDENT OXIDOREDUCTASE DOMAIN-CONTAINING PROTEIN"/>
    <property type="match status" value="1"/>
</dbReference>
<keyword evidence="2" id="KW-0285">Flavoprotein</keyword>
<dbReference type="GO" id="GO:0008115">
    <property type="term" value="F:sarcosine oxidase activity"/>
    <property type="evidence" value="ECO:0007669"/>
    <property type="project" value="TreeGrafter"/>
</dbReference>
<reference evidence="6 7" key="1">
    <citation type="submission" date="2019-06" db="EMBL/GenBank/DDBJ databases">
        <title>Sequencing the genomes of 1000 actinobacteria strains.</title>
        <authorList>
            <person name="Klenk H.-P."/>
        </authorList>
    </citation>
    <scope>NUCLEOTIDE SEQUENCE [LARGE SCALE GENOMIC DNA]</scope>
    <source>
        <strain evidence="6 7">DSM 24083</strain>
    </source>
</reference>
<organism evidence="6 7">
    <name type="scientific">Enteractinococcus coprophilus</name>
    <dbReference type="NCBI Taxonomy" id="1027633"/>
    <lineage>
        <taxon>Bacteria</taxon>
        <taxon>Bacillati</taxon>
        <taxon>Actinomycetota</taxon>
        <taxon>Actinomycetes</taxon>
        <taxon>Micrococcales</taxon>
        <taxon>Micrococcaceae</taxon>
    </lineage>
</organism>
<evidence type="ECO:0000256" key="2">
    <source>
        <dbReference type="ARBA" id="ARBA00022630"/>
    </source>
</evidence>
<evidence type="ECO:0000313" key="6">
    <source>
        <dbReference type="EMBL" id="TQL74496.1"/>
    </source>
</evidence>
<dbReference type="NCBIfam" id="NF008425">
    <property type="entry name" value="PRK11259.1"/>
    <property type="match status" value="1"/>
</dbReference>